<dbReference type="PROSITE" id="PS51883">
    <property type="entry name" value="OBG"/>
    <property type="match status" value="1"/>
</dbReference>
<comment type="function">
    <text evidence="9">An essential GTPase which binds GTP, GDP and possibly (p)ppGpp with moderate affinity, with high nucleotide exchange rates and a fairly low GTP hydrolysis rate. Plays a role in control of the cell cycle, stress response, ribosome biogenesis and in those bacteria that undergo differentiation, in morphogenesis control.</text>
</comment>
<organism evidence="13 14">
    <name type="scientific">Gemella bergeri ATCC 700627</name>
    <dbReference type="NCBI Taxonomy" id="1321820"/>
    <lineage>
        <taxon>Bacteria</taxon>
        <taxon>Bacillati</taxon>
        <taxon>Bacillota</taxon>
        <taxon>Bacilli</taxon>
        <taxon>Bacillales</taxon>
        <taxon>Gemellaceae</taxon>
        <taxon>Gemella</taxon>
    </lineage>
</organism>
<gene>
    <name evidence="9" type="primary">obg</name>
    <name evidence="13" type="ORF">HMPREF1983_00574</name>
</gene>
<dbReference type="InterPro" id="IPR015349">
    <property type="entry name" value="OCT_dom"/>
</dbReference>
<dbReference type="InterPro" id="IPR006073">
    <property type="entry name" value="GTP-bd"/>
</dbReference>
<dbReference type="Gene3D" id="3.30.300.350">
    <property type="entry name" value="GTP-binding protein OBG, C-terminal domain"/>
    <property type="match status" value="1"/>
</dbReference>
<dbReference type="FunFam" id="2.70.210.12:FF:000001">
    <property type="entry name" value="GTPase Obg"/>
    <property type="match status" value="1"/>
</dbReference>
<dbReference type="Pfam" id="PF09269">
    <property type="entry name" value="DUF1967"/>
    <property type="match status" value="1"/>
</dbReference>
<evidence type="ECO:0000313" key="14">
    <source>
        <dbReference type="Proteomes" id="UP000016637"/>
    </source>
</evidence>
<dbReference type="HOGENOM" id="CLU_011747_2_1_9"/>
<dbReference type="FunFam" id="3.40.50.300:FF:000515">
    <property type="entry name" value="GTPase Obg"/>
    <property type="match status" value="1"/>
</dbReference>
<dbReference type="InterPro" id="IPR045086">
    <property type="entry name" value="OBG_GTPase"/>
</dbReference>
<feature type="domain" description="OBG-type G" evidence="10">
    <location>
        <begin position="159"/>
        <end position="332"/>
    </location>
</feature>
<comment type="cofactor">
    <cofactor evidence="1 9">
        <name>Mg(2+)</name>
        <dbReference type="ChEBI" id="CHEBI:18420"/>
    </cofactor>
</comment>
<evidence type="ECO:0000256" key="3">
    <source>
        <dbReference type="ARBA" id="ARBA00022490"/>
    </source>
</evidence>
<reference evidence="13 14" key="1">
    <citation type="submission" date="2013-08" db="EMBL/GenBank/DDBJ databases">
        <authorList>
            <person name="Weinstock G."/>
            <person name="Sodergren E."/>
            <person name="Wylie T."/>
            <person name="Fulton L."/>
            <person name="Fulton R."/>
            <person name="Fronick C."/>
            <person name="O'Laughlin M."/>
            <person name="Godfrey J."/>
            <person name="Miner T."/>
            <person name="Herter B."/>
            <person name="Appelbaum E."/>
            <person name="Cordes M."/>
            <person name="Lek S."/>
            <person name="Wollam A."/>
            <person name="Pepin K.H."/>
            <person name="Palsikar V.B."/>
            <person name="Mitreva M."/>
            <person name="Wilson R.K."/>
        </authorList>
    </citation>
    <scope>NUCLEOTIDE SEQUENCE [LARGE SCALE GENOMIC DNA]</scope>
    <source>
        <strain evidence="13 14">ATCC 700627</strain>
    </source>
</reference>
<dbReference type="EMBL" id="AWVP01000032">
    <property type="protein sequence ID" value="ERK59389.1"/>
    <property type="molecule type" value="Genomic_DNA"/>
</dbReference>
<dbReference type="GO" id="GO:0000287">
    <property type="term" value="F:magnesium ion binding"/>
    <property type="evidence" value="ECO:0007669"/>
    <property type="project" value="InterPro"/>
</dbReference>
<accession>U2QT36</accession>
<feature type="binding site" evidence="9">
    <location>
        <begin position="282"/>
        <end position="285"/>
    </location>
    <ligand>
        <name>GTP</name>
        <dbReference type="ChEBI" id="CHEBI:37565"/>
    </ligand>
</feature>
<dbReference type="Gene3D" id="3.40.50.300">
    <property type="entry name" value="P-loop containing nucleotide triphosphate hydrolases"/>
    <property type="match status" value="1"/>
</dbReference>
<feature type="binding site" evidence="9">
    <location>
        <begin position="165"/>
        <end position="172"/>
    </location>
    <ligand>
        <name>GTP</name>
        <dbReference type="ChEBI" id="CHEBI:37565"/>
    </ligand>
</feature>
<feature type="binding site" evidence="9">
    <location>
        <begin position="190"/>
        <end position="194"/>
    </location>
    <ligand>
        <name>GTP</name>
        <dbReference type="ChEBI" id="CHEBI:37565"/>
    </ligand>
</feature>
<evidence type="ECO:0000259" key="10">
    <source>
        <dbReference type="PROSITE" id="PS51710"/>
    </source>
</evidence>
<keyword evidence="4 9" id="KW-0479">Metal-binding</keyword>
<dbReference type="Gene3D" id="2.70.210.12">
    <property type="entry name" value="GTP1/OBG domain"/>
    <property type="match status" value="1"/>
</dbReference>
<sequence length="434" mass="48391">MFLDEVKIFVRSGDGGNGLVAFRREKYVPKGGPAGGDGGRGANVVFVVDEGLRTFMDYRYQKKFVAPNGENGMSKGMHGRKSKDLYLKVPPGTVIRDTDTGEILADLVEHKQEVVVARGGRGGRGNCRFATPSNPAPEIAENGEPGEERNLTLELKLMADVGLVGFPSVGKSTLLSITSKAKPKIADYHFTTLAPNLGVVETKDHRSFVMADLPGLIEGASQGIGLGHQFLRHIERTKVIVHVVDMSATDGRNPYEDYKIINSELGEYNMRLLERPQIVVANKMDIPTANENLAVFRKQLKKDKQEVEIIEVSAFTRSNVDNLLYKICDILDNIDPNIMYELDVEEKTMENRVLYKHKPKDETFKITRDDTGAYVVSGPGIERAFLMTDFNRDASVRRFAQQMRSMGVDDKLRERGCKNGDTVRILQGEFEFVE</sequence>
<dbReference type="InterPro" id="IPR036346">
    <property type="entry name" value="GTP-bd_prot_GTP1/OBG_C_sf"/>
</dbReference>
<comment type="caution">
    <text evidence="13">The sequence shown here is derived from an EMBL/GenBank/DDBJ whole genome shotgun (WGS) entry which is preliminary data.</text>
</comment>
<dbReference type="Pfam" id="PF01926">
    <property type="entry name" value="MMR_HSR1"/>
    <property type="match status" value="1"/>
</dbReference>
<dbReference type="EC" id="3.6.5.-" evidence="9"/>
<feature type="binding site" evidence="9">
    <location>
        <position position="172"/>
    </location>
    <ligand>
        <name>Mg(2+)</name>
        <dbReference type="ChEBI" id="CHEBI:18420"/>
    </ligand>
</feature>
<feature type="binding site" evidence="9">
    <location>
        <begin position="212"/>
        <end position="215"/>
    </location>
    <ligand>
        <name>GTP</name>
        <dbReference type="ChEBI" id="CHEBI:37565"/>
    </ligand>
</feature>
<evidence type="ECO:0000256" key="8">
    <source>
        <dbReference type="ARBA" id="ARBA00023134"/>
    </source>
</evidence>
<evidence type="ECO:0000259" key="12">
    <source>
        <dbReference type="PROSITE" id="PS51883"/>
    </source>
</evidence>
<dbReference type="PROSITE" id="PS51881">
    <property type="entry name" value="OCT"/>
    <property type="match status" value="1"/>
</dbReference>
<evidence type="ECO:0000256" key="6">
    <source>
        <dbReference type="ARBA" id="ARBA00022801"/>
    </source>
</evidence>
<dbReference type="PROSITE" id="PS00905">
    <property type="entry name" value="GTP1_OBG"/>
    <property type="match status" value="1"/>
</dbReference>
<evidence type="ECO:0000256" key="5">
    <source>
        <dbReference type="ARBA" id="ARBA00022741"/>
    </source>
</evidence>
<dbReference type="InterPro" id="IPR036726">
    <property type="entry name" value="GTP1_OBG_dom_sf"/>
</dbReference>
<evidence type="ECO:0000259" key="11">
    <source>
        <dbReference type="PROSITE" id="PS51881"/>
    </source>
</evidence>
<dbReference type="PANTHER" id="PTHR11702:SF31">
    <property type="entry name" value="MITOCHONDRIAL RIBOSOME-ASSOCIATED GTPASE 2"/>
    <property type="match status" value="1"/>
</dbReference>
<dbReference type="SUPFAM" id="SSF102741">
    <property type="entry name" value="Obg GTP-binding protein C-terminal domain"/>
    <property type="match status" value="1"/>
</dbReference>
<evidence type="ECO:0000313" key="13">
    <source>
        <dbReference type="EMBL" id="ERK59389.1"/>
    </source>
</evidence>
<evidence type="ECO:0000256" key="7">
    <source>
        <dbReference type="ARBA" id="ARBA00022842"/>
    </source>
</evidence>
<dbReference type="NCBIfam" id="TIGR03595">
    <property type="entry name" value="Obg_CgtA_exten"/>
    <property type="match status" value="1"/>
</dbReference>
<comment type="subunit">
    <text evidence="9">Monomer.</text>
</comment>
<dbReference type="NCBIfam" id="TIGR02729">
    <property type="entry name" value="Obg_CgtA"/>
    <property type="match status" value="1"/>
</dbReference>
<feature type="binding site" evidence="9">
    <location>
        <begin position="313"/>
        <end position="315"/>
    </location>
    <ligand>
        <name>GTP</name>
        <dbReference type="ChEBI" id="CHEBI:37565"/>
    </ligand>
</feature>
<dbReference type="AlphaFoldDB" id="U2QT36"/>
<dbReference type="InterPro" id="IPR027417">
    <property type="entry name" value="P-loop_NTPase"/>
</dbReference>
<keyword evidence="3 9" id="KW-0963">Cytoplasm</keyword>
<dbReference type="NCBIfam" id="NF008954">
    <property type="entry name" value="PRK12296.1"/>
    <property type="match status" value="1"/>
</dbReference>
<keyword evidence="14" id="KW-1185">Reference proteome</keyword>
<keyword evidence="7 9" id="KW-0460">Magnesium</keyword>
<keyword evidence="6 9" id="KW-0378">Hydrolase</keyword>
<dbReference type="PANTHER" id="PTHR11702">
    <property type="entry name" value="DEVELOPMENTALLY REGULATED GTP-BINDING PROTEIN-RELATED"/>
    <property type="match status" value="1"/>
</dbReference>
<keyword evidence="5 9" id="KW-0547">Nucleotide-binding</keyword>
<keyword evidence="8 9" id="KW-0342">GTP-binding</keyword>
<dbReference type="CDD" id="cd01898">
    <property type="entry name" value="Obg"/>
    <property type="match status" value="1"/>
</dbReference>
<dbReference type="Pfam" id="PF01018">
    <property type="entry name" value="GTP1_OBG"/>
    <property type="match status" value="1"/>
</dbReference>
<evidence type="ECO:0000256" key="4">
    <source>
        <dbReference type="ARBA" id="ARBA00022723"/>
    </source>
</evidence>
<evidence type="ECO:0000256" key="1">
    <source>
        <dbReference type="ARBA" id="ARBA00001946"/>
    </source>
</evidence>
<dbReference type="InterPro" id="IPR006074">
    <property type="entry name" value="GTP1-OBG_CS"/>
</dbReference>
<dbReference type="SUPFAM" id="SSF52540">
    <property type="entry name" value="P-loop containing nucleoside triphosphate hydrolases"/>
    <property type="match status" value="1"/>
</dbReference>
<dbReference type="InterPro" id="IPR031167">
    <property type="entry name" value="G_OBG"/>
</dbReference>
<feature type="binding site" evidence="9">
    <location>
        <position position="192"/>
    </location>
    <ligand>
        <name>Mg(2+)</name>
        <dbReference type="ChEBI" id="CHEBI:18420"/>
    </ligand>
</feature>
<dbReference type="GO" id="GO:0042254">
    <property type="term" value="P:ribosome biogenesis"/>
    <property type="evidence" value="ECO:0007669"/>
    <property type="project" value="UniProtKB-UniRule"/>
</dbReference>
<dbReference type="GO" id="GO:0005737">
    <property type="term" value="C:cytoplasm"/>
    <property type="evidence" value="ECO:0007669"/>
    <property type="project" value="UniProtKB-SubCell"/>
</dbReference>
<feature type="domain" description="Obg" evidence="12">
    <location>
        <begin position="1"/>
        <end position="158"/>
    </location>
</feature>
<evidence type="ECO:0000256" key="2">
    <source>
        <dbReference type="ARBA" id="ARBA00007699"/>
    </source>
</evidence>
<dbReference type="SUPFAM" id="SSF82051">
    <property type="entry name" value="Obg GTP-binding protein N-terminal domain"/>
    <property type="match status" value="1"/>
</dbReference>
<dbReference type="NCBIfam" id="NF008956">
    <property type="entry name" value="PRK12299.1"/>
    <property type="match status" value="1"/>
</dbReference>
<dbReference type="InterPro" id="IPR005225">
    <property type="entry name" value="Small_GTP-bd"/>
</dbReference>
<dbReference type="NCBIfam" id="TIGR00231">
    <property type="entry name" value="small_GTP"/>
    <property type="match status" value="1"/>
</dbReference>
<dbReference type="PROSITE" id="PS51710">
    <property type="entry name" value="G_OBG"/>
    <property type="match status" value="1"/>
</dbReference>
<evidence type="ECO:0000256" key="9">
    <source>
        <dbReference type="HAMAP-Rule" id="MF_01454"/>
    </source>
</evidence>
<comment type="similarity">
    <text evidence="2 9">Belongs to the TRAFAC class OBG-HflX-like GTPase superfamily. OBG GTPase family.</text>
</comment>
<dbReference type="PATRIC" id="fig|1321820.3.peg.564"/>
<name>U2QT36_9BACL</name>
<comment type="subcellular location">
    <subcellularLocation>
        <location evidence="9">Cytoplasm</location>
    </subcellularLocation>
</comment>
<dbReference type="PRINTS" id="PR00326">
    <property type="entry name" value="GTP1OBG"/>
</dbReference>
<proteinExistence type="inferred from homology"/>
<dbReference type="GO" id="GO:0003924">
    <property type="term" value="F:GTPase activity"/>
    <property type="evidence" value="ECO:0007669"/>
    <property type="project" value="UniProtKB-UniRule"/>
</dbReference>
<dbReference type="RefSeq" id="WP_021753053.1">
    <property type="nucleotide sequence ID" value="NZ_KI271841.1"/>
</dbReference>
<dbReference type="NCBIfam" id="NF008955">
    <property type="entry name" value="PRK12297.1"/>
    <property type="match status" value="1"/>
</dbReference>
<dbReference type="HAMAP" id="MF_01454">
    <property type="entry name" value="GTPase_Obg"/>
    <property type="match status" value="1"/>
</dbReference>
<dbReference type="InterPro" id="IPR006169">
    <property type="entry name" value="GTP1_OBG_dom"/>
</dbReference>
<dbReference type="InterPro" id="IPR014100">
    <property type="entry name" value="GTP-bd_Obg/CgtA"/>
</dbReference>
<feature type="domain" description="OCT" evidence="11">
    <location>
        <begin position="356"/>
        <end position="434"/>
    </location>
</feature>
<protein>
    <recommendedName>
        <fullName evidence="9">GTPase Obg</fullName>
        <ecNumber evidence="9">3.6.5.-</ecNumber>
    </recommendedName>
    <alternativeName>
        <fullName evidence="9">GTP-binding protein Obg</fullName>
    </alternativeName>
</protein>
<dbReference type="Proteomes" id="UP000016637">
    <property type="component" value="Unassembled WGS sequence"/>
</dbReference>
<dbReference type="GO" id="GO:0005525">
    <property type="term" value="F:GTP binding"/>
    <property type="evidence" value="ECO:0007669"/>
    <property type="project" value="UniProtKB-UniRule"/>
</dbReference>
<dbReference type="eggNOG" id="COG0536">
    <property type="taxonomic scope" value="Bacteria"/>
</dbReference>